<evidence type="ECO:0000313" key="9">
    <source>
        <dbReference type="Proteomes" id="UP000199473"/>
    </source>
</evidence>
<feature type="transmembrane region" description="Helical" evidence="7">
    <location>
        <begin position="261"/>
        <end position="282"/>
    </location>
</feature>
<dbReference type="AlphaFoldDB" id="A0A1I3ZQ63"/>
<dbReference type="PANTHER" id="PTHR43141:SF2">
    <property type="entry name" value="BLR3729 PROTEIN"/>
    <property type="match status" value="1"/>
</dbReference>
<evidence type="ECO:0000256" key="2">
    <source>
        <dbReference type="ARBA" id="ARBA00007543"/>
    </source>
</evidence>
<dbReference type="InterPro" id="IPR003317">
    <property type="entry name" value="Cyt-d_oxidase_su2"/>
</dbReference>
<dbReference type="GO" id="GO:0016682">
    <property type="term" value="F:oxidoreductase activity, acting on diphenols and related substances as donors, oxygen as acceptor"/>
    <property type="evidence" value="ECO:0007669"/>
    <property type="project" value="TreeGrafter"/>
</dbReference>
<comment type="similarity">
    <text evidence="2">Belongs to the cytochrome ubiquinol oxidase subunit 2 family.</text>
</comment>
<keyword evidence="5 7" id="KW-1133">Transmembrane helix</keyword>
<dbReference type="OrthoDB" id="9776710at2"/>
<keyword evidence="6 7" id="KW-0472">Membrane</keyword>
<name>A0A1I3ZQ63_9PROT</name>
<feature type="transmembrane region" description="Helical" evidence="7">
    <location>
        <begin position="226"/>
        <end position="249"/>
    </location>
</feature>
<keyword evidence="4 7" id="KW-0812">Transmembrane</keyword>
<evidence type="ECO:0000256" key="7">
    <source>
        <dbReference type="SAM" id="Phobius"/>
    </source>
</evidence>
<dbReference type="GO" id="GO:0070069">
    <property type="term" value="C:cytochrome complex"/>
    <property type="evidence" value="ECO:0007669"/>
    <property type="project" value="TreeGrafter"/>
</dbReference>
<protein>
    <submittedName>
        <fullName evidence="8">Cytochrome d ubiquinol oxidase subunit II</fullName>
    </submittedName>
</protein>
<feature type="transmembrane region" description="Helical" evidence="7">
    <location>
        <begin position="12"/>
        <end position="39"/>
    </location>
</feature>
<dbReference type="GO" id="GO:0005886">
    <property type="term" value="C:plasma membrane"/>
    <property type="evidence" value="ECO:0007669"/>
    <property type="project" value="UniProtKB-SubCell"/>
</dbReference>
<organism evidence="8 9">
    <name type="scientific">Falsiroseomonas stagni DSM 19981</name>
    <dbReference type="NCBI Taxonomy" id="1123062"/>
    <lineage>
        <taxon>Bacteria</taxon>
        <taxon>Pseudomonadati</taxon>
        <taxon>Pseudomonadota</taxon>
        <taxon>Alphaproteobacteria</taxon>
        <taxon>Acetobacterales</taxon>
        <taxon>Roseomonadaceae</taxon>
        <taxon>Falsiroseomonas</taxon>
    </lineage>
</organism>
<keyword evidence="9" id="KW-1185">Reference proteome</keyword>
<reference evidence="8 9" key="1">
    <citation type="submission" date="2016-10" db="EMBL/GenBank/DDBJ databases">
        <authorList>
            <person name="de Groot N.N."/>
        </authorList>
    </citation>
    <scope>NUCLEOTIDE SEQUENCE [LARGE SCALE GENOMIC DNA]</scope>
    <source>
        <strain evidence="8 9">DSM 19981</strain>
    </source>
</reference>
<dbReference type="PANTHER" id="PTHR43141">
    <property type="entry name" value="CYTOCHROME BD2 SUBUNIT II"/>
    <property type="match status" value="1"/>
</dbReference>
<dbReference type="GO" id="GO:0019646">
    <property type="term" value="P:aerobic electron transport chain"/>
    <property type="evidence" value="ECO:0007669"/>
    <property type="project" value="TreeGrafter"/>
</dbReference>
<feature type="transmembrane region" description="Helical" evidence="7">
    <location>
        <begin position="151"/>
        <end position="175"/>
    </location>
</feature>
<dbReference type="Proteomes" id="UP000199473">
    <property type="component" value="Unassembled WGS sequence"/>
</dbReference>
<proteinExistence type="inferred from homology"/>
<evidence type="ECO:0000256" key="3">
    <source>
        <dbReference type="ARBA" id="ARBA00022475"/>
    </source>
</evidence>
<dbReference type="STRING" id="1123062.SAMN02745775_102625"/>
<dbReference type="GO" id="GO:0009055">
    <property type="term" value="F:electron transfer activity"/>
    <property type="evidence" value="ECO:0007669"/>
    <property type="project" value="TreeGrafter"/>
</dbReference>
<keyword evidence="3" id="KW-1003">Cell membrane</keyword>
<feature type="transmembrane region" description="Helical" evidence="7">
    <location>
        <begin position="83"/>
        <end position="104"/>
    </location>
</feature>
<gene>
    <name evidence="8" type="ORF">SAMN02745775_102625</name>
</gene>
<evidence type="ECO:0000313" key="8">
    <source>
        <dbReference type="EMBL" id="SFK45821.1"/>
    </source>
</evidence>
<evidence type="ECO:0000256" key="4">
    <source>
        <dbReference type="ARBA" id="ARBA00022692"/>
    </source>
</evidence>
<evidence type="ECO:0000256" key="1">
    <source>
        <dbReference type="ARBA" id="ARBA00004651"/>
    </source>
</evidence>
<sequence>MTPFVPAEWLPVIFAGLMAAAILAYVVLDGFDLGVGILLETRAAEPDRDRMIAAIGPFWDANETWLVLGVGLLLVAFPVAHGIILTALYLPVAVMLVALTLRGVAFEFRAKATDEHGKRRWDRWFFVGSLGAALAQGWMLGRYVLGFAEGWAAMGFAAMAAIGLAIAYAFIGACWMIWRCEGELQRHAILWARRAIWPLGLGILLVSAVTPLVSERIATRWFEMPVVFVLALLPAATAALLLGLAQLLRHMPLPNDVLRRLPFWGAVGLFLLFFAGLAWSFFPYVVPERLTIWDAASAPESLSIILAGAAFVLPVILAYTVFAWRIFGGKAQALSYD</sequence>
<dbReference type="RefSeq" id="WP_092958855.1">
    <property type="nucleotide sequence ID" value="NZ_FOSQ01000002.1"/>
</dbReference>
<accession>A0A1I3ZQ63</accession>
<dbReference type="Pfam" id="PF02322">
    <property type="entry name" value="Cyt_bd_oxida_II"/>
    <property type="match status" value="1"/>
</dbReference>
<feature type="transmembrane region" description="Helical" evidence="7">
    <location>
        <begin position="124"/>
        <end position="145"/>
    </location>
</feature>
<dbReference type="EMBL" id="FOSQ01000002">
    <property type="protein sequence ID" value="SFK45821.1"/>
    <property type="molecule type" value="Genomic_DNA"/>
</dbReference>
<evidence type="ECO:0000256" key="5">
    <source>
        <dbReference type="ARBA" id="ARBA00022989"/>
    </source>
</evidence>
<comment type="subcellular location">
    <subcellularLocation>
        <location evidence="1">Cell membrane</location>
        <topology evidence="1">Multi-pass membrane protein</topology>
    </subcellularLocation>
</comment>
<feature type="transmembrane region" description="Helical" evidence="7">
    <location>
        <begin position="302"/>
        <end position="327"/>
    </location>
</feature>
<evidence type="ECO:0000256" key="6">
    <source>
        <dbReference type="ARBA" id="ARBA00023136"/>
    </source>
</evidence>
<feature type="transmembrane region" description="Helical" evidence="7">
    <location>
        <begin position="195"/>
        <end position="214"/>
    </location>
</feature>